<protein>
    <recommendedName>
        <fullName evidence="3">DUF2188 domain-containing protein</fullName>
    </recommendedName>
</protein>
<dbReference type="EMBL" id="JACIEC010000002">
    <property type="protein sequence ID" value="MBB4144080.1"/>
    <property type="molecule type" value="Genomic_DNA"/>
</dbReference>
<organism evidence="1 2">
    <name type="scientific">Rhizobium rhizoryzae</name>
    <dbReference type="NCBI Taxonomy" id="451876"/>
    <lineage>
        <taxon>Bacteria</taxon>
        <taxon>Pseudomonadati</taxon>
        <taxon>Pseudomonadota</taxon>
        <taxon>Alphaproteobacteria</taxon>
        <taxon>Hyphomicrobiales</taxon>
        <taxon>Rhizobiaceae</taxon>
        <taxon>Rhizobium/Agrobacterium group</taxon>
        <taxon>Rhizobium</taxon>
    </lineage>
</organism>
<accession>A0A7W6LGP8</accession>
<evidence type="ECO:0000313" key="2">
    <source>
        <dbReference type="Proteomes" id="UP000519897"/>
    </source>
</evidence>
<proteinExistence type="predicted"/>
<sequence length="73" mass="8218">MEKCFDIIPHSSGWIYVLDGKASASYPSYSLALKAARLHALRETDTLRRIVFRRQELNGQMIAVKPEGSRPAV</sequence>
<reference evidence="1 2" key="1">
    <citation type="submission" date="2020-08" db="EMBL/GenBank/DDBJ databases">
        <title>Genomic Encyclopedia of Type Strains, Phase IV (KMG-IV): sequencing the most valuable type-strain genomes for metagenomic binning, comparative biology and taxonomic classification.</title>
        <authorList>
            <person name="Goeker M."/>
        </authorList>
    </citation>
    <scope>NUCLEOTIDE SEQUENCE [LARGE SCALE GENOMIC DNA]</scope>
    <source>
        <strain evidence="1 2">DSM 29514</strain>
    </source>
</reference>
<dbReference type="Proteomes" id="UP000519897">
    <property type="component" value="Unassembled WGS sequence"/>
</dbReference>
<dbReference type="RefSeq" id="WP_165134518.1">
    <property type="nucleotide sequence ID" value="NZ_CP049250.1"/>
</dbReference>
<comment type="caution">
    <text evidence="1">The sequence shown here is derived from an EMBL/GenBank/DDBJ whole genome shotgun (WGS) entry which is preliminary data.</text>
</comment>
<gene>
    <name evidence="1" type="ORF">GGQ72_002632</name>
</gene>
<name>A0A7W6LGP8_9HYPH</name>
<dbReference type="AlphaFoldDB" id="A0A7W6LGP8"/>
<keyword evidence="2" id="KW-1185">Reference proteome</keyword>
<evidence type="ECO:0000313" key="1">
    <source>
        <dbReference type="EMBL" id="MBB4144080.1"/>
    </source>
</evidence>
<evidence type="ECO:0008006" key="3">
    <source>
        <dbReference type="Google" id="ProtNLM"/>
    </source>
</evidence>